<evidence type="ECO:0000313" key="2">
    <source>
        <dbReference type="EMBL" id="VUZ45489.1"/>
    </source>
</evidence>
<evidence type="ECO:0000256" key="1">
    <source>
        <dbReference type="SAM" id="MobiDB-lite"/>
    </source>
</evidence>
<accession>A0A564YEW6</accession>
<dbReference type="EMBL" id="CABIJS010000177">
    <property type="protein sequence ID" value="VUZ45489.1"/>
    <property type="molecule type" value="Genomic_DNA"/>
</dbReference>
<reference evidence="2 3" key="1">
    <citation type="submission" date="2019-07" db="EMBL/GenBank/DDBJ databases">
        <authorList>
            <person name="Jastrzebski P J."/>
            <person name="Paukszto L."/>
            <person name="Jastrzebski P J."/>
        </authorList>
    </citation>
    <scope>NUCLEOTIDE SEQUENCE [LARGE SCALE GENOMIC DNA]</scope>
    <source>
        <strain evidence="2 3">WMS-il1</strain>
    </source>
</reference>
<feature type="region of interest" description="Disordered" evidence="1">
    <location>
        <begin position="1"/>
        <end position="37"/>
    </location>
</feature>
<protein>
    <submittedName>
        <fullName evidence="2">Uncharacterized protein</fullName>
    </submittedName>
</protein>
<gene>
    <name evidence="2" type="ORF">WMSIL1_LOCUS5525</name>
</gene>
<evidence type="ECO:0000313" key="3">
    <source>
        <dbReference type="Proteomes" id="UP000321570"/>
    </source>
</evidence>
<keyword evidence="3" id="KW-1185">Reference proteome</keyword>
<proteinExistence type="predicted"/>
<sequence length="49" mass="5530">MQCCIPDIRIGSPEPRERKRTCRTKRGGSNCREDESSSRELLDGCSSKT</sequence>
<name>A0A564YEW6_HYMDI</name>
<dbReference type="AlphaFoldDB" id="A0A564YEW6"/>
<dbReference type="Proteomes" id="UP000321570">
    <property type="component" value="Unassembled WGS sequence"/>
</dbReference>
<organism evidence="2 3">
    <name type="scientific">Hymenolepis diminuta</name>
    <name type="common">Rat tapeworm</name>
    <dbReference type="NCBI Taxonomy" id="6216"/>
    <lineage>
        <taxon>Eukaryota</taxon>
        <taxon>Metazoa</taxon>
        <taxon>Spiralia</taxon>
        <taxon>Lophotrochozoa</taxon>
        <taxon>Platyhelminthes</taxon>
        <taxon>Cestoda</taxon>
        <taxon>Eucestoda</taxon>
        <taxon>Cyclophyllidea</taxon>
        <taxon>Hymenolepididae</taxon>
        <taxon>Hymenolepis</taxon>
    </lineage>
</organism>